<dbReference type="CDD" id="cd00067">
    <property type="entry name" value="GAL4"/>
    <property type="match status" value="1"/>
</dbReference>
<gene>
    <name evidence="7" type="ORF">BJX68DRAFT_265410</name>
</gene>
<accession>A0ABR4KMC0</accession>
<proteinExistence type="predicted"/>
<dbReference type="SUPFAM" id="SSF57701">
    <property type="entry name" value="Zn2/Cys6 DNA-binding domain"/>
    <property type="match status" value="1"/>
</dbReference>
<evidence type="ECO:0000256" key="3">
    <source>
        <dbReference type="ARBA" id="ARBA00023163"/>
    </source>
</evidence>
<dbReference type="RefSeq" id="XP_070900828.1">
    <property type="nucleotide sequence ID" value="XM_071045241.1"/>
</dbReference>
<evidence type="ECO:0000256" key="2">
    <source>
        <dbReference type="ARBA" id="ARBA00023125"/>
    </source>
</evidence>
<feature type="compositionally biased region" description="Polar residues" evidence="5">
    <location>
        <begin position="116"/>
        <end position="125"/>
    </location>
</feature>
<evidence type="ECO:0000256" key="4">
    <source>
        <dbReference type="ARBA" id="ARBA00023242"/>
    </source>
</evidence>
<feature type="domain" description="Zn(2)-C6 fungal-type" evidence="6">
    <location>
        <begin position="10"/>
        <end position="38"/>
    </location>
</feature>
<dbReference type="InterPro" id="IPR036864">
    <property type="entry name" value="Zn2-C6_fun-type_DNA-bd_sf"/>
</dbReference>
<dbReference type="Pfam" id="PF00172">
    <property type="entry name" value="Zn_clus"/>
    <property type="match status" value="1"/>
</dbReference>
<keyword evidence="4" id="KW-0539">Nucleus</keyword>
<dbReference type="EMBL" id="JBFXLR010000014">
    <property type="protein sequence ID" value="KAL2853187.1"/>
    <property type="molecule type" value="Genomic_DNA"/>
</dbReference>
<evidence type="ECO:0000313" key="8">
    <source>
        <dbReference type="Proteomes" id="UP001610444"/>
    </source>
</evidence>
<organism evidence="7 8">
    <name type="scientific">Aspergillus pseudodeflectus</name>
    <dbReference type="NCBI Taxonomy" id="176178"/>
    <lineage>
        <taxon>Eukaryota</taxon>
        <taxon>Fungi</taxon>
        <taxon>Dikarya</taxon>
        <taxon>Ascomycota</taxon>
        <taxon>Pezizomycotina</taxon>
        <taxon>Eurotiomycetes</taxon>
        <taxon>Eurotiomycetidae</taxon>
        <taxon>Eurotiales</taxon>
        <taxon>Aspergillaceae</taxon>
        <taxon>Aspergillus</taxon>
        <taxon>Aspergillus subgen. Nidulantes</taxon>
    </lineage>
</organism>
<evidence type="ECO:0000256" key="1">
    <source>
        <dbReference type="ARBA" id="ARBA00023015"/>
    </source>
</evidence>
<dbReference type="PROSITE" id="PS50048">
    <property type="entry name" value="ZN2_CY6_FUNGAL_2"/>
    <property type="match status" value="1"/>
</dbReference>
<dbReference type="PANTHER" id="PTHR38791">
    <property type="entry name" value="ZN(II)2CYS6 TRANSCRIPTION FACTOR (EUROFUNG)-RELATED-RELATED"/>
    <property type="match status" value="1"/>
</dbReference>
<evidence type="ECO:0000313" key="7">
    <source>
        <dbReference type="EMBL" id="KAL2853187.1"/>
    </source>
</evidence>
<keyword evidence="2" id="KW-0238">DNA-binding</keyword>
<evidence type="ECO:0000256" key="5">
    <source>
        <dbReference type="SAM" id="MobiDB-lite"/>
    </source>
</evidence>
<dbReference type="Gene3D" id="4.10.240.10">
    <property type="entry name" value="Zn(2)-C6 fungal-type DNA-binding domain"/>
    <property type="match status" value="1"/>
</dbReference>
<dbReference type="PROSITE" id="PS00463">
    <property type="entry name" value="ZN2_CY6_FUNGAL_1"/>
    <property type="match status" value="1"/>
</dbReference>
<keyword evidence="1" id="KW-0805">Transcription regulation</keyword>
<dbReference type="InterPro" id="IPR053175">
    <property type="entry name" value="DHMBA_Reg_Transcription_Factor"/>
</dbReference>
<feature type="region of interest" description="Disordered" evidence="5">
    <location>
        <begin position="78"/>
        <end position="125"/>
    </location>
</feature>
<sequence>MVYCGRPSKGCQSCRTRKIRCDQTRPACSECRKCGWTCPGYRDALSLMFRDESQHVIQKATTAARRLKVDKAKGLKALTSHSTQSSPESHGEPLVSSHESPANTTDPEVEEISGPRQLQTLRPSHQPTENEAISWFLRHNAWPGALFMIGFDPAVLDQPTMSRAEQARRASILSVGMALLGRLRQSAQIKDRAVLEYGHALGLLMRALADENESRTDAALSAVLLLAIFEVTTSRTLDSIEKWINHMRGASLLLEMRSHHHLQRSEGPMHFIQLRFHIITGCLQRGLHVPSSVLECNRIAMWLRPQLEAHCDCIITIIGQLSNLRADIIAGILTDVEEILPAALALNGELVAWAAEVPPEFTYTVVEDPPPNALHGVAYGCKPYSNRYHIYHDLWVSHVWNHYRCARILTCEIIITCLRRLTPPREVPGKVLQRQIAMLYRTSQDLAVDICGSAPYHLGAGCVYAGSKSGKIPASQTYMGGMLLLLPLAIAAATDRRGREMRRWVIQCLRVIGHAMGIDQAFAVIQVLEMESGPFEDLEERDGNLIYFKTGKRLDTGRVRVDRQPVALEVAAAGREYCHMPEVLGWEGLRSDLGEERVQLIAVSDRVVDPLEQEFVWGHV</sequence>
<dbReference type="Proteomes" id="UP001610444">
    <property type="component" value="Unassembled WGS sequence"/>
</dbReference>
<dbReference type="Pfam" id="PF11951">
    <property type="entry name" value="Fungal_trans_2"/>
    <property type="match status" value="1"/>
</dbReference>
<reference evidence="7 8" key="1">
    <citation type="submission" date="2024-07" db="EMBL/GenBank/DDBJ databases">
        <title>Section-level genome sequencing and comparative genomics of Aspergillus sections Usti and Cavernicolus.</title>
        <authorList>
            <consortium name="Lawrence Berkeley National Laboratory"/>
            <person name="Nybo J.L."/>
            <person name="Vesth T.C."/>
            <person name="Theobald S."/>
            <person name="Frisvad J.C."/>
            <person name="Larsen T.O."/>
            <person name="Kjaerboelling I."/>
            <person name="Rothschild-Mancinelli K."/>
            <person name="Lyhne E.K."/>
            <person name="Kogle M.E."/>
            <person name="Barry K."/>
            <person name="Clum A."/>
            <person name="Na H."/>
            <person name="Ledsgaard L."/>
            <person name="Lin J."/>
            <person name="Lipzen A."/>
            <person name="Kuo A."/>
            <person name="Riley R."/>
            <person name="Mondo S."/>
            <person name="LaButti K."/>
            <person name="Haridas S."/>
            <person name="Pangalinan J."/>
            <person name="Salamov A.A."/>
            <person name="Simmons B.A."/>
            <person name="Magnuson J.K."/>
            <person name="Chen J."/>
            <person name="Drula E."/>
            <person name="Henrissat B."/>
            <person name="Wiebenga A."/>
            <person name="Lubbers R.J."/>
            <person name="Gomes A.C."/>
            <person name="Macurrencykelacurrency M.R."/>
            <person name="Stajich J."/>
            <person name="Grigoriev I.V."/>
            <person name="Mortensen U.H."/>
            <person name="De vries R.P."/>
            <person name="Baker S.E."/>
            <person name="Andersen M.R."/>
        </authorList>
    </citation>
    <scope>NUCLEOTIDE SEQUENCE [LARGE SCALE GENOMIC DNA]</scope>
    <source>
        <strain evidence="7 8">CBS 756.74</strain>
    </source>
</reference>
<dbReference type="GeneID" id="98160405"/>
<keyword evidence="3" id="KW-0804">Transcription</keyword>
<keyword evidence="8" id="KW-1185">Reference proteome</keyword>
<feature type="compositionally biased region" description="Polar residues" evidence="5">
    <location>
        <begin position="97"/>
        <end position="106"/>
    </location>
</feature>
<protein>
    <recommendedName>
        <fullName evidence="6">Zn(2)-C6 fungal-type domain-containing protein</fullName>
    </recommendedName>
</protein>
<dbReference type="SMART" id="SM00066">
    <property type="entry name" value="GAL4"/>
    <property type="match status" value="1"/>
</dbReference>
<comment type="caution">
    <text evidence="7">The sequence shown here is derived from an EMBL/GenBank/DDBJ whole genome shotgun (WGS) entry which is preliminary data.</text>
</comment>
<dbReference type="InterPro" id="IPR001138">
    <property type="entry name" value="Zn2Cys6_DnaBD"/>
</dbReference>
<dbReference type="InterPro" id="IPR021858">
    <property type="entry name" value="Fun_TF"/>
</dbReference>
<feature type="compositionally biased region" description="Polar residues" evidence="5">
    <location>
        <begin position="79"/>
        <end position="88"/>
    </location>
</feature>
<name>A0ABR4KMC0_9EURO</name>
<dbReference type="PANTHER" id="PTHR38791:SF5">
    <property type="entry name" value="TRANSCRIPTION FACTOR DBAG-RELATED"/>
    <property type="match status" value="1"/>
</dbReference>
<evidence type="ECO:0000259" key="6">
    <source>
        <dbReference type="PROSITE" id="PS50048"/>
    </source>
</evidence>